<keyword evidence="1" id="KW-1133">Transmembrane helix</keyword>
<keyword evidence="1" id="KW-0812">Transmembrane</keyword>
<dbReference type="InParanoid" id="T0PW78"/>
<keyword evidence="1" id="KW-0472">Membrane</keyword>
<dbReference type="OrthoDB" id="77270at2759"/>
<sequence>MWLRTFFSSGLSKYVLTDKSARGDGHGNHTPVVQIWYRILSNLVAAVLVALSLAALAVVVAQGTFRREDVQYHDQAKASYWNSYGASCKLNHAGWVPHSCSAIEVNTTANAVAWNAIGANVAARLAIPAGATYSVSTCFMGATPEIGWASLQLLIGYDDFPTCCPQNGSQTIAGLFMVETALRMTHPEGVYLVTGFIDKVTTTTKVYTSTDGSTHRLVAGVETMQVALNGTTAPDPIGRNTEIPSFPLGRRYAVSSHNQAVMVAIFDDLDTDLGWSTGRDSKIPVVSGWIVGHSVDNGDELLAMQIVFSIASMLLFWGDVYMTMEGLQGVLRNKPVLTYDVLSGLERRKLLMLFITLNSMPSILYIDVARIYYGTDSGLKIWVIATVSLSILAAFAGFLVVTLLQYVPSPHCLHHHVATFSAPFFLYASIISVASVIGGEMFTLNLSFNNAPGGLAFFARGAFWPSGAYTPEGAPAAMTHLLPMMWLPVLLSLLGAIAYSKLKRILEGHSGIVNTEWTTKNAFLTATTVPNWVTSMPLAPHHGIKIGNRTFCKPSTQVLFGYASVPSPQPSPTQT</sequence>
<protein>
    <recommendedName>
        <fullName evidence="4">Transmembrane protein</fullName>
    </recommendedName>
</protein>
<dbReference type="AlphaFoldDB" id="T0PW78"/>
<feature type="transmembrane region" description="Helical" evidence="1">
    <location>
        <begin position="381"/>
        <end position="404"/>
    </location>
</feature>
<proteinExistence type="predicted"/>
<feature type="transmembrane region" description="Helical" evidence="1">
    <location>
        <begin position="35"/>
        <end position="61"/>
    </location>
</feature>
<name>T0PW78_SAPDV</name>
<dbReference type="Proteomes" id="UP000030762">
    <property type="component" value="Unassembled WGS sequence"/>
</dbReference>
<dbReference type="VEuPathDB" id="FungiDB:SDRG_12555"/>
<accession>T0PW78</accession>
<evidence type="ECO:0000313" key="2">
    <source>
        <dbReference type="EMBL" id="EQC29784.1"/>
    </source>
</evidence>
<reference evidence="2 3" key="1">
    <citation type="submission" date="2012-04" db="EMBL/GenBank/DDBJ databases">
        <title>The Genome Sequence of Saprolegnia declina VS20.</title>
        <authorList>
            <consortium name="The Broad Institute Genome Sequencing Platform"/>
            <person name="Russ C."/>
            <person name="Nusbaum C."/>
            <person name="Tyler B."/>
            <person name="van West P."/>
            <person name="Dieguez-Uribeondo J."/>
            <person name="de Bruijn I."/>
            <person name="Tripathy S."/>
            <person name="Jiang R."/>
            <person name="Young S.K."/>
            <person name="Zeng Q."/>
            <person name="Gargeya S."/>
            <person name="Fitzgerald M."/>
            <person name="Haas B."/>
            <person name="Abouelleil A."/>
            <person name="Alvarado L."/>
            <person name="Arachchi H.M."/>
            <person name="Berlin A."/>
            <person name="Chapman S.B."/>
            <person name="Goldberg J."/>
            <person name="Griggs A."/>
            <person name="Gujja S."/>
            <person name="Hansen M."/>
            <person name="Howarth C."/>
            <person name="Imamovic A."/>
            <person name="Larimer J."/>
            <person name="McCowen C."/>
            <person name="Montmayeur A."/>
            <person name="Murphy C."/>
            <person name="Neiman D."/>
            <person name="Pearson M."/>
            <person name="Priest M."/>
            <person name="Roberts A."/>
            <person name="Saif S."/>
            <person name="Shea T."/>
            <person name="Sisk P."/>
            <person name="Sykes S."/>
            <person name="Wortman J."/>
            <person name="Nusbaum C."/>
            <person name="Birren B."/>
        </authorList>
    </citation>
    <scope>NUCLEOTIDE SEQUENCE [LARGE SCALE GENOMIC DNA]</scope>
    <source>
        <strain evidence="2 3">VS20</strain>
    </source>
</reference>
<feature type="transmembrane region" description="Helical" evidence="1">
    <location>
        <begin position="481"/>
        <end position="499"/>
    </location>
</feature>
<feature type="transmembrane region" description="Helical" evidence="1">
    <location>
        <begin position="424"/>
        <end position="444"/>
    </location>
</feature>
<feature type="transmembrane region" description="Helical" evidence="1">
    <location>
        <begin position="350"/>
        <end position="369"/>
    </location>
</feature>
<gene>
    <name evidence="2" type="ORF">SDRG_12555</name>
</gene>
<dbReference type="EMBL" id="JH767181">
    <property type="protein sequence ID" value="EQC29784.1"/>
    <property type="molecule type" value="Genomic_DNA"/>
</dbReference>
<evidence type="ECO:0000313" key="3">
    <source>
        <dbReference type="Proteomes" id="UP000030762"/>
    </source>
</evidence>
<dbReference type="RefSeq" id="XP_008616850.1">
    <property type="nucleotide sequence ID" value="XM_008618628.1"/>
</dbReference>
<dbReference type="GeneID" id="19953282"/>
<organism evidence="2 3">
    <name type="scientific">Saprolegnia diclina (strain VS20)</name>
    <dbReference type="NCBI Taxonomy" id="1156394"/>
    <lineage>
        <taxon>Eukaryota</taxon>
        <taxon>Sar</taxon>
        <taxon>Stramenopiles</taxon>
        <taxon>Oomycota</taxon>
        <taxon>Saprolegniomycetes</taxon>
        <taxon>Saprolegniales</taxon>
        <taxon>Saprolegniaceae</taxon>
        <taxon>Saprolegnia</taxon>
    </lineage>
</organism>
<keyword evidence="3" id="KW-1185">Reference proteome</keyword>
<evidence type="ECO:0000256" key="1">
    <source>
        <dbReference type="SAM" id="Phobius"/>
    </source>
</evidence>
<evidence type="ECO:0008006" key="4">
    <source>
        <dbReference type="Google" id="ProtNLM"/>
    </source>
</evidence>